<dbReference type="InterPro" id="IPR009057">
    <property type="entry name" value="Homeodomain-like_sf"/>
</dbReference>
<dbReference type="Gene3D" id="1.10.357.10">
    <property type="entry name" value="Tetracycline Repressor, domain 2"/>
    <property type="match status" value="1"/>
</dbReference>
<dbReference type="RefSeq" id="WP_251712325.1">
    <property type="nucleotide sequence ID" value="NZ_CALPDE010000004.1"/>
</dbReference>
<evidence type="ECO:0000313" key="2">
    <source>
        <dbReference type="Proteomes" id="UP001565283"/>
    </source>
</evidence>
<organism evidence="1 2">
    <name type="scientific">Lactococcus ileimucosae</name>
    <dbReference type="NCBI Taxonomy" id="2941329"/>
    <lineage>
        <taxon>Bacteria</taxon>
        <taxon>Bacillati</taxon>
        <taxon>Bacillota</taxon>
        <taxon>Bacilli</taxon>
        <taxon>Lactobacillales</taxon>
        <taxon>Streptococcaceae</taxon>
        <taxon>Lactococcus</taxon>
    </lineage>
</organism>
<dbReference type="PANTHER" id="PTHR43479">
    <property type="entry name" value="ACREF/ENVCD OPERON REPRESSOR-RELATED"/>
    <property type="match status" value="1"/>
</dbReference>
<proteinExistence type="predicted"/>
<protein>
    <submittedName>
        <fullName evidence="1">TetR/AcrR family transcriptional regulator</fullName>
    </submittedName>
</protein>
<dbReference type="SUPFAM" id="SSF46689">
    <property type="entry name" value="Homeodomain-like"/>
    <property type="match status" value="1"/>
</dbReference>
<keyword evidence="2" id="KW-1185">Reference proteome</keyword>
<comment type="caution">
    <text evidence="1">The sequence shown here is derived from an EMBL/GenBank/DDBJ whole genome shotgun (WGS) entry which is preliminary data.</text>
</comment>
<gene>
    <name evidence="1" type="ORF">AALA52_01065</name>
</gene>
<accession>A0ABV4CZY0</accession>
<dbReference type="Proteomes" id="UP001565283">
    <property type="component" value="Unassembled WGS sequence"/>
</dbReference>
<dbReference type="EMBL" id="JBCLSH010000002">
    <property type="protein sequence ID" value="MEY8442861.1"/>
    <property type="molecule type" value="Genomic_DNA"/>
</dbReference>
<dbReference type="PANTHER" id="PTHR43479:SF11">
    <property type="entry name" value="ACREF_ENVCD OPERON REPRESSOR-RELATED"/>
    <property type="match status" value="1"/>
</dbReference>
<evidence type="ECO:0000313" key="1">
    <source>
        <dbReference type="EMBL" id="MEY8442861.1"/>
    </source>
</evidence>
<dbReference type="InterPro" id="IPR050624">
    <property type="entry name" value="HTH-type_Tx_Regulator"/>
</dbReference>
<name>A0ABV4CZY0_9LACT</name>
<sequence length="198" mass="23467">MPRGTREKIVNAFFRCANKHPDIHHFTIAEIAEEAGVSRQAIQRKHYRTVEELILDIRRQVNDKVKKELDFHYPKEGISPYHVFAMHILPVIYEYRDWLKVLCTTCMDPHWMNFIETQYKEWFSPYLIEDVSRTGFSKDFVKSFIVKEVLSIVASWLSEDLPEPPVSFSRKFLLLTLTSEELFIAPQYHYKAPVICKK</sequence>
<reference evidence="1 2" key="1">
    <citation type="submission" date="2024-03" db="EMBL/GenBank/DDBJ databases">
        <title>Mouse gut bacterial collection (mGBC) of GemPharmatech.</title>
        <authorList>
            <person name="He Y."/>
            <person name="Dong L."/>
            <person name="Wu D."/>
            <person name="Gao X."/>
            <person name="Lin Z."/>
        </authorList>
    </citation>
    <scope>NUCLEOTIDE SEQUENCE [LARGE SCALE GENOMIC DNA]</scope>
    <source>
        <strain evidence="1 2">61-15</strain>
    </source>
</reference>